<dbReference type="Proteomes" id="UP000265703">
    <property type="component" value="Unassembled WGS sequence"/>
</dbReference>
<accession>A0A397TH07</accession>
<gene>
    <name evidence="1" type="ORF">C1645_813955</name>
</gene>
<name>A0A397TH07_9GLOM</name>
<comment type="caution">
    <text evidence="1">The sequence shown here is derived from an EMBL/GenBank/DDBJ whole genome shotgun (WGS) entry which is preliminary data.</text>
</comment>
<evidence type="ECO:0000313" key="2">
    <source>
        <dbReference type="Proteomes" id="UP000265703"/>
    </source>
</evidence>
<dbReference type="Gene3D" id="1.10.510.10">
    <property type="entry name" value="Transferase(Phosphotransferase) domain 1"/>
    <property type="match status" value="1"/>
</dbReference>
<dbReference type="InterPro" id="IPR011009">
    <property type="entry name" value="Kinase-like_dom_sf"/>
</dbReference>
<proteinExistence type="predicted"/>
<evidence type="ECO:0008006" key="3">
    <source>
        <dbReference type="Google" id="ProtNLM"/>
    </source>
</evidence>
<reference evidence="1 2" key="1">
    <citation type="submission" date="2018-06" db="EMBL/GenBank/DDBJ databases">
        <title>Comparative genomics reveals the genomic features of Rhizophagus irregularis, R. cerebriforme, R. diaphanum and Gigaspora rosea, and their symbiotic lifestyle signature.</title>
        <authorList>
            <person name="Morin E."/>
            <person name="San Clemente H."/>
            <person name="Chen E.C.H."/>
            <person name="De La Providencia I."/>
            <person name="Hainaut M."/>
            <person name="Kuo A."/>
            <person name="Kohler A."/>
            <person name="Murat C."/>
            <person name="Tang N."/>
            <person name="Roy S."/>
            <person name="Loubradou J."/>
            <person name="Henrissat B."/>
            <person name="Grigoriev I.V."/>
            <person name="Corradi N."/>
            <person name="Roux C."/>
            <person name="Martin F.M."/>
        </authorList>
    </citation>
    <scope>NUCLEOTIDE SEQUENCE [LARGE SCALE GENOMIC DNA]</scope>
    <source>
        <strain evidence="1 2">DAOM 227022</strain>
    </source>
</reference>
<dbReference type="EMBL" id="QKYT01000028">
    <property type="protein sequence ID" value="RIA97540.1"/>
    <property type="molecule type" value="Genomic_DNA"/>
</dbReference>
<protein>
    <recommendedName>
        <fullName evidence="3">Protein kinase domain-containing protein</fullName>
    </recommendedName>
</protein>
<sequence length="151" mass="17242">MQHQLKTQIIGINDEEEIYNNPNIHSEEQDELEIPDEILSAMVLPEKGLIRSALCSSLHIAPCQTSSTVRLTTYTNRMGLAIRRDYVSDFGLSGLPNERKSDNKIYGVSPYIAPEVSNGEQYTLSSDIHRFEIYNGLRQDLEKEILKFIRN</sequence>
<dbReference type="SUPFAM" id="SSF56112">
    <property type="entry name" value="Protein kinase-like (PK-like)"/>
    <property type="match status" value="1"/>
</dbReference>
<organism evidence="1 2">
    <name type="scientific">Glomus cerebriforme</name>
    <dbReference type="NCBI Taxonomy" id="658196"/>
    <lineage>
        <taxon>Eukaryota</taxon>
        <taxon>Fungi</taxon>
        <taxon>Fungi incertae sedis</taxon>
        <taxon>Mucoromycota</taxon>
        <taxon>Glomeromycotina</taxon>
        <taxon>Glomeromycetes</taxon>
        <taxon>Glomerales</taxon>
        <taxon>Glomeraceae</taxon>
        <taxon>Glomus</taxon>
    </lineage>
</organism>
<keyword evidence="2" id="KW-1185">Reference proteome</keyword>
<evidence type="ECO:0000313" key="1">
    <source>
        <dbReference type="EMBL" id="RIA97540.1"/>
    </source>
</evidence>
<dbReference type="AlphaFoldDB" id="A0A397TH07"/>
<dbReference type="OrthoDB" id="6718656at2759"/>